<evidence type="ECO:0000256" key="1">
    <source>
        <dbReference type="SAM" id="MobiDB-lite"/>
    </source>
</evidence>
<dbReference type="RefSeq" id="WP_278339062.1">
    <property type="nucleotide sequence ID" value="NZ_BAAFLA010000011.1"/>
</dbReference>
<evidence type="ECO:0000313" key="2">
    <source>
        <dbReference type="EMBL" id="OKY95995.1"/>
    </source>
</evidence>
<dbReference type="AlphaFoldDB" id="A0A1Q6FAW6"/>
<dbReference type="Proteomes" id="UP000187417">
    <property type="component" value="Unassembled WGS sequence"/>
</dbReference>
<sequence>MQEENTVQEQEQTPRVSRVREYMTAKFPDREFGDDSELEQALYDYLTQSDKKIAGHEAANKTIMEVVQAYPEFAQIIEDVANGIPVQVAIARQFDPSELAVPEGEPDYEAYKQAAEERTKRLADMKARVETREKNMARSKTDVDAFFAEQGLSEEEQQQFVAWVDNEILANLLDGKVNKEILTKLYQGWVYDTAVAEARETGKVEGRNEQIETRRVRTQKTDGLPADGGGVEATSAVKTDKDIIDEVITRRNKRRF</sequence>
<gene>
    <name evidence="2" type="ORF">BHV66_03320</name>
</gene>
<comment type="caution">
    <text evidence="2">The sequence shown here is derived from an EMBL/GenBank/DDBJ whole genome shotgun (WGS) entry which is preliminary data.</text>
</comment>
<evidence type="ECO:0000313" key="3">
    <source>
        <dbReference type="Proteomes" id="UP000187417"/>
    </source>
</evidence>
<name>A0A1Q6FAW6_9BACT</name>
<feature type="region of interest" description="Disordered" evidence="1">
    <location>
        <begin position="1"/>
        <end position="20"/>
    </location>
</feature>
<reference evidence="2 3" key="1">
    <citation type="journal article" date="2016" name="Nat. Biotechnol.">
        <title>Measurement of bacterial replication rates in microbial communities.</title>
        <authorList>
            <person name="Brown C.T."/>
            <person name="Olm M.R."/>
            <person name="Thomas B.C."/>
            <person name="Banfield J.F."/>
        </authorList>
    </citation>
    <scope>NUCLEOTIDE SEQUENCE [LARGE SCALE GENOMIC DNA]</scope>
    <source>
        <strain evidence="2">CAG:67_53_122</strain>
    </source>
</reference>
<protein>
    <submittedName>
        <fullName evidence="2">Uncharacterized protein</fullName>
    </submittedName>
</protein>
<dbReference type="STRING" id="28117.BHV66_03320"/>
<dbReference type="EMBL" id="MNQH01000003">
    <property type="protein sequence ID" value="OKY95995.1"/>
    <property type="molecule type" value="Genomic_DNA"/>
</dbReference>
<proteinExistence type="predicted"/>
<accession>A0A1Q6FAW6</accession>
<feature type="compositionally biased region" description="Low complexity" evidence="1">
    <location>
        <begin position="1"/>
        <end position="13"/>
    </location>
</feature>
<organism evidence="2 3">
    <name type="scientific">Alistipes putredinis</name>
    <dbReference type="NCBI Taxonomy" id="28117"/>
    <lineage>
        <taxon>Bacteria</taxon>
        <taxon>Pseudomonadati</taxon>
        <taxon>Bacteroidota</taxon>
        <taxon>Bacteroidia</taxon>
        <taxon>Bacteroidales</taxon>
        <taxon>Rikenellaceae</taxon>
        <taxon>Alistipes</taxon>
    </lineage>
</organism>